<evidence type="ECO:0000313" key="3">
    <source>
        <dbReference type="EMBL" id="KAK8876085.1"/>
    </source>
</evidence>
<dbReference type="Pfam" id="PF00069">
    <property type="entry name" value="Pkinase"/>
    <property type="match status" value="1"/>
</dbReference>
<dbReference type="PROSITE" id="PS00107">
    <property type="entry name" value="PROTEIN_KINASE_ATP"/>
    <property type="match status" value="1"/>
</dbReference>
<keyword evidence="1" id="KW-0067">ATP-binding</keyword>
<keyword evidence="1" id="KW-0547">Nucleotide-binding</keyword>
<feature type="binding site" evidence="1">
    <location>
        <position position="40"/>
    </location>
    <ligand>
        <name>ATP</name>
        <dbReference type="ChEBI" id="CHEBI:30616"/>
    </ligand>
</feature>
<dbReference type="PANTHER" id="PTHR44329">
    <property type="entry name" value="SERINE/THREONINE-PROTEIN KINASE TNNI3K-RELATED"/>
    <property type="match status" value="1"/>
</dbReference>
<dbReference type="InterPro" id="IPR017441">
    <property type="entry name" value="Protein_kinase_ATP_BS"/>
</dbReference>
<keyword evidence="4" id="KW-1185">Reference proteome</keyword>
<gene>
    <name evidence="3" type="ORF">M9Y10_006271</name>
</gene>
<sequence length="916" mass="105743">MNEYKINLADYKIIKRIGKGGYAIVYLVEEIKTQKRYAAKVRTEPNNEEEDVSDLNEVFTLINMHNPAILKIIGYSLLDFDGEPYLTIILEYMPNGDLAKMLNNSRDGKAPSEWTNTKSYINLLGVAIGMKYMHSRKTVQRDLKPLNILLDENLYPRISDFGFSKSLDEMSSKNFMDSVVGSLAYMAPEILSGLPYTYKVDVFAYSILAYEIIANKSPIPKNQRQKTFIATILKGKRPDITEIDDPDKVEFLQKCWSENPSERPSFPEIVDLLESEDFYSKFDIDEEELQNYVNLFEGEDLKRNNLDSSMLYKSNLSLSISMSQPGQLKPEVVEDVNSVFYQDIFSPEKTIEIQRNQPKNLLVAPENLQKAIQKKSYEDFIPTISFHLDMPLKNIKYDKLQELLGKDAVILNIESSHVSLINAFLSIEDYEPDASGFPTTLQVALLSIDDFGSNVNDKLEEYIKELQKKFEANQSEVGKIVATPKIHIPTDDDIKNVYSRPSVKNNQDSINKNQESGELDDSAINDIRRMALQDLRNDKSMYNWKFIFKHEDVYRQMNEKIREDLKINPFEMVMINQTIFSNNLLDEYEKIPKEDATECFLYSGSVVKKEQEKDALYGQGFYATNDPFWAAKVSNKNQILGINEQTQIICCRAIYKKVNDLNDCSCKGKPIDDDIKNNYGINRANVEDKEGEAILKAQEYVFNDKIQLIPLCSFTVIRNDHYILWRDEKFIQTENFQKDKEAIFMRNLSKKMEINLYMFDKIEDALQIILNKRYSPVKLITNGGANASGKVLIDYARNEITHSNFVCLVYANYVEYHMGWISQMENVLFSSDQDLFMEFAKVNMNSTDVLKFEAELRKHYQEEFTKNNINFWNINEDELLNFPKRDFVPITIPNPVPIPPPPPLPSISTNRSCNLA</sequence>
<dbReference type="Proteomes" id="UP001470230">
    <property type="component" value="Unassembled WGS sequence"/>
</dbReference>
<accession>A0ABR2JGD3</accession>
<dbReference type="PANTHER" id="PTHR44329:SF214">
    <property type="entry name" value="PROTEIN KINASE DOMAIN-CONTAINING PROTEIN"/>
    <property type="match status" value="1"/>
</dbReference>
<name>A0ABR2JGD3_9EUKA</name>
<protein>
    <recommendedName>
        <fullName evidence="2">Protein kinase domain-containing protein</fullName>
    </recommendedName>
</protein>
<dbReference type="InterPro" id="IPR011009">
    <property type="entry name" value="Kinase-like_dom_sf"/>
</dbReference>
<dbReference type="Gene3D" id="1.10.510.10">
    <property type="entry name" value="Transferase(Phosphotransferase) domain 1"/>
    <property type="match status" value="1"/>
</dbReference>
<organism evidence="3 4">
    <name type="scientific">Tritrichomonas musculus</name>
    <dbReference type="NCBI Taxonomy" id="1915356"/>
    <lineage>
        <taxon>Eukaryota</taxon>
        <taxon>Metamonada</taxon>
        <taxon>Parabasalia</taxon>
        <taxon>Tritrichomonadida</taxon>
        <taxon>Tritrichomonadidae</taxon>
        <taxon>Tritrichomonas</taxon>
    </lineage>
</organism>
<dbReference type="PROSITE" id="PS50011">
    <property type="entry name" value="PROTEIN_KINASE_DOM"/>
    <property type="match status" value="1"/>
</dbReference>
<reference evidence="3 4" key="1">
    <citation type="submission" date="2024-04" db="EMBL/GenBank/DDBJ databases">
        <title>Tritrichomonas musculus Genome.</title>
        <authorList>
            <person name="Alves-Ferreira E."/>
            <person name="Grigg M."/>
            <person name="Lorenzi H."/>
            <person name="Galac M."/>
        </authorList>
    </citation>
    <scope>NUCLEOTIDE SEQUENCE [LARGE SCALE GENOMIC DNA]</scope>
    <source>
        <strain evidence="3 4">EAF2021</strain>
    </source>
</reference>
<dbReference type="SUPFAM" id="SSF56112">
    <property type="entry name" value="Protein kinase-like (PK-like)"/>
    <property type="match status" value="1"/>
</dbReference>
<comment type="caution">
    <text evidence="3">The sequence shown here is derived from an EMBL/GenBank/DDBJ whole genome shotgun (WGS) entry which is preliminary data.</text>
</comment>
<evidence type="ECO:0000256" key="1">
    <source>
        <dbReference type="PROSITE-ProRule" id="PRU10141"/>
    </source>
</evidence>
<proteinExistence type="predicted"/>
<dbReference type="InterPro" id="IPR051681">
    <property type="entry name" value="Ser/Thr_Kinases-Pseudokinases"/>
</dbReference>
<evidence type="ECO:0000259" key="2">
    <source>
        <dbReference type="PROSITE" id="PS50011"/>
    </source>
</evidence>
<feature type="domain" description="Protein kinase" evidence="2">
    <location>
        <begin position="11"/>
        <end position="279"/>
    </location>
</feature>
<dbReference type="EMBL" id="JAPFFF010000012">
    <property type="protein sequence ID" value="KAK8876085.1"/>
    <property type="molecule type" value="Genomic_DNA"/>
</dbReference>
<evidence type="ECO:0000313" key="4">
    <source>
        <dbReference type="Proteomes" id="UP001470230"/>
    </source>
</evidence>
<dbReference type="InterPro" id="IPR000719">
    <property type="entry name" value="Prot_kinase_dom"/>
</dbReference>
<dbReference type="SMART" id="SM00220">
    <property type="entry name" value="S_TKc"/>
    <property type="match status" value="1"/>
</dbReference>